<dbReference type="PANTHER" id="PTHR37419">
    <property type="entry name" value="SERINE/THREONINE-PROTEIN KINASE TOXIN HIPA"/>
    <property type="match status" value="1"/>
</dbReference>
<dbReference type="PANTHER" id="PTHR37419:SF1">
    <property type="entry name" value="SERINE_THREONINE-PROTEIN KINASE TOXIN HIPA"/>
    <property type="match status" value="1"/>
</dbReference>
<feature type="domain" description="HipA-like C-terminal" evidence="4">
    <location>
        <begin position="150"/>
        <end position="389"/>
    </location>
</feature>
<reference evidence="6 7" key="1">
    <citation type="submission" date="2014-12" db="EMBL/GenBank/DDBJ databases">
        <title>16Stimator: statistical estimation of ribosomal gene copy numbers from draft genome assemblies.</title>
        <authorList>
            <person name="Perisin M.A."/>
            <person name="Vetter M."/>
            <person name="Gilbert J.A."/>
            <person name="Bergelson J."/>
        </authorList>
    </citation>
    <scope>NUCLEOTIDE SEQUENCE [LARGE SCALE GENOMIC DNA]</scope>
    <source>
        <strain evidence="6 7">MEJ086</strain>
    </source>
</reference>
<dbReference type="InterPro" id="IPR012893">
    <property type="entry name" value="HipA-like_C"/>
</dbReference>
<evidence type="ECO:0000259" key="4">
    <source>
        <dbReference type="Pfam" id="PF07804"/>
    </source>
</evidence>
<keyword evidence="3 6" id="KW-0418">Kinase</keyword>
<comment type="caution">
    <text evidence="6">The sequence shown here is derived from an EMBL/GenBank/DDBJ whole genome shotgun (WGS) entry which is preliminary data.</text>
</comment>
<evidence type="ECO:0000313" key="6">
    <source>
        <dbReference type="EMBL" id="KIP97012.1"/>
    </source>
</evidence>
<feature type="domain" description="HipA N-terminal subdomain 1" evidence="5">
    <location>
        <begin position="11"/>
        <end position="115"/>
    </location>
</feature>
<dbReference type="GO" id="GO:0004674">
    <property type="term" value="F:protein serine/threonine kinase activity"/>
    <property type="evidence" value="ECO:0007669"/>
    <property type="project" value="TreeGrafter"/>
</dbReference>
<keyword evidence="2" id="KW-0808">Transferase</keyword>
<protein>
    <submittedName>
        <fullName evidence="6">Phosphatidylinositol kinase</fullName>
    </submittedName>
</protein>
<dbReference type="Pfam" id="PF13657">
    <property type="entry name" value="Couple_hipA"/>
    <property type="match status" value="1"/>
</dbReference>
<dbReference type="InterPro" id="IPR017508">
    <property type="entry name" value="HipA_N1"/>
</dbReference>
<dbReference type="NCBIfam" id="TIGR03071">
    <property type="entry name" value="couple_hipA"/>
    <property type="match status" value="1"/>
</dbReference>
<accession>A0A0D0IV29</accession>
<evidence type="ECO:0000256" key="3">
    <source>
        <dbReference type="ARBA" id="ARBA00022777"/>
    </source>
</evidence>
<dbReference type="Gene3D" id="1.10.1070.20">
    <property type="match status" value="1"/>
</dbReference>
<comment type="similarity">
    <text evidence="1">Belongs to the HipA Ser/Thr kinase family.</text>
</comment>
<sequence length="421" mass="47396">MAGEKVSALRLSLQGQLVGYVAGFDSNRNVLSLAPEYIDNPQRLSLTLSMSSQDKFQAIAPRLFPLARRMQLHPLLSNLLPEGALRELLAQRLKIDQMNEFPLMVHLGADLPGALLAEPVPADDVPDYAFGDRGRLDRIAIDAMDRIAHFSLAGVQMKFSMRNRDGRYIMGDSKEPGDWIIKTPSTRHPYVPANEFTCMTLAGLIGVAIPEIRLVGIEQLEQLPEINLPNESVAYAIRRFDREANQRIHTEDFAQVTFSYAAQKYEAASYESIAGLIYKNVYAGQLDVIQMAIRLLANILLGNGDAHKKNWSIIYRDGITPSLSPAYDILFTRVYMGDEQEFGLSMAGTKRWYDVTMEHFMAWADRADLPKSAINYNLRQAINAARVHWPQALAESPMAEQHKKALRAHWRALQPDFRIEA</sequence>
<dbReference type="RefSeq" id="WP_042555484.1">
    <property type="nucleotide sequence ID" value="NZ_JXQW01000061.1"/>
</dbReference>
<dbReference type="InterPro" id="IPR052028">
    <property type="entry name" value="HipA_Ser/Thr_kinase"/>
</dbReference>
<dbReference type="AlphaFoldDB" id="A0A0D0IV29"/>
<dbReference type="GO" id="GO:0005829">
    <property type="term" value="C:cytosol"/>
    <property type="evidence" value="ECO:0007669"/>
    <property type="project" value="TreeGrafter"/>
</dbReference>
<evidence type="ECO:0000256" key="1">
    <source>
        <dbReference type="ARBA" id="ARBA00010164"/>
    </source>
</evidence>
<dbReference type="Pfam" id="PF07804">
    <property type="entry name" value="HipA_C"/>
    <property type="match status" value="1"/>
</dbReference>
<evidence type="ECO:0000256" key="2">
    <source>
        <dbReference type="ARBA" id="ARBA00022679"/>
    </source>
</evidence>
<proteinExistence type="inferred from homology"/>
<evidence type="ECO:0000313" key="7">
    <source>
        <dbReference type="Proteomes" id="UP000032068"/>
    </source>
</evidence>
<dbReference type="EMBL" id="JXQW01000061">
    <property type="protein sequence ID" value="KIP97012.1"/>
    <property type="molecule type" value="Genomic_DNA"/>
</dbReference>
<gene>
    <name evidence="6" type="ORF">RU08_19330</name>
</gene>
<evidence type="ECO:0000259" key="5">
    <source>
        <dbReference type="Pfam" id="PF13657"/>
    </source>
</evidence>
<organism evidence="6 7">
    <name type="scientific">Pseudomonas fulva</name>
    <dbReference type="NCBI Taxonomy" id="47880"/>
    <lineage>
        <taxon>Bacteria</taxon>
        <taxon>Pseudomonadati</taxon>
        <taxon>Pseudomonadota</taxon>
        <taxon>Gammaproteobacteria</taxon>
        <taxon>Pseudomonadales</taxon>
        <taxon>Pseudomonadaceae</taxon>
        <taxon>Pseudomonas</taxon>
    </lineage>
</organism>
<dbReference type="Proteomes" id="UP000032068">
    <property type="component" value="Unassembled WGS sequence"/>
</dbReference>
<dbReference type="OrthoDB" id="9805913at2"/>
<name>A0A0D0IV29_9PSED</name>